<evidence type="ECO:0000313" key="7">
    <source>
        <dbReference type="Proteomes" id="UP000717328"/>
    </source>
</evidence>
<dbReference type="Gene3D" id="3.40.1090.10">
    <property type="entry name" value="Cytosolic phospholipase A2 catalytic domain"/>
    <property type="match status" value="1"/>
</dbReference>
<dbReference type="GO" id="GO:0019369">
    <property type="term" value="P:arachidonate metabolic process"/>
    <property type="evidence" value="ECO:0007669"/>
    <property type="project" value="TreeGrafter"/>
</dbReference>
<dbReference type="PANTHER" id="PTHR24185">
    <property type="entry name" value="CALCIUM-INDEPENDENT PHOSPHOLIPASE A2-GAMMA"/>
    <property type="match status" value="1"/>
</dbReference>
<feature type="non-terminal residue" evidence="6">
    <location>
        <position position="1"/>
    </location>
</feature>
<keyword evidence="7" id="KW-1185">Reference proteome</keyword>
<reference evidence="6" key="2">
    <citation type="submission" date="2021-10" db="EMBL/GenBank/DDBJ databases">
        <title>Phylogenomics reveals ancestral predisposition of the termite-cultivated fungus Termitomyces towards a domesticated lifestyle.</title>
        <authorList>
            <person name="Auxier B."/>
            <person name="Grum-Grzhimaylo A."/>
            <person name="Cardenas M.E."/>
            <person name="Lodge J.D."/>
            <person name="Laessoe T."/>
            <person name="Pedersen O."/>
            <person name="Smith M.E."/>
            <person name="Kuyper T.W."/>
            <person name="Franco-Molano E.A."/>
            <person name="Baroni T.J."/>
            <person name="Aanen D.K."/>
        </authorList>
    </citation>
    <scope>NUCLEOTIDE SEQUENCE</scope>
    <source>
        <strain evidence="6">D49</strain>
    </source>
</reference>
<sequence length="208" mass="23352">FVVTTESQNVANVHQIRTYPSIITDPFPDCKIWEAARATAAGPMYLPPIKINNIELVDGGFGKNNPITLLFSELCVLFGDPKFSEFGIARPINCFLSIGTGMQPFTKIAYTEAHGTLESALYMMSLAMAAAALATNTEDGHIFAQRIFNKREGVYFRFNIGVRKGDDWEKLIDLDQWEYMPELVRITKQYLLGEAKRVEECASKIKTN</sequence>
<dbReference type="SUPFAM" id="SSF52151">
    <property type="entry name" value="FabD/lysophospholipase-like"/>
    <property type="match status" value="1"/>
</dbReference>
<dbReference type="GO" id="GO:0016042">
    <property type="term" value="P:lipid catabolic process"/>
    <property type="evidence" value="ECO:0007669"/>
    <property type="project" value="UniProtKB-KW"/>
</dbReference>
<dbReference type="PROSITE" id="PS51635">
    <property type="entry name" value="PNPLA"/>
    <property type="match status" value="1"/>
</dbReference>
<keyword evidence="3" id="KW-0443">Lipid metabolism</keyword>
<feature type="short sequence motif" description="DGA/G" evidence="4">
    <location>
        <begin position="58"/>
        <end position="60"/>
    </location>
</feature>
<accession>A0A9P7GKN6</accession>
<evidence type="ECO:0000313" key="6">
    <source>
        <dbReference type="EMBL" id="KAG5650298.1"/>
    </source>
</evidence>
<organism evidence="6 7">
    <name type="scientific">Sphagnurus paluster</name>
    <dbReference type="NCBI Taxonomy" id="117069"/>
    <lineage>
        <taxon>Eukaryota</taxon>
        <taxon>Fungi</taxon>
        <taxon>Dikarya</taxon>
        <taxon>Basidiomycota</taxon>
        <taxon>Agaricomycotina</taxon>
        <taxon>Agaricomycetes</taxon>
        <taxon>Agaricomycetidae</taxon>
        <taxon>Agaricales</taxon>
        <taxon>Tricholomatineae</taxon>
        <taxon>Lyophyllaceae</taxon>
        <taxon>Sphagnurus</taxon>
    </lineage>
</organism>
<dbReference type="Pfam" id="PF01734">
    <property type="entry name" value="Patatin"/>
    <property type="match status" value="1"/>
</dbReference>
<dbReference type="InterPro" id="IPR016035">
    <property type="entry name" value="Acyl_Trfase/lysoPLipase"/>
</dbReference>
<keyword evidence="2" id="KW-0442">Lipid degradation</keyword>
<evidence type="ECO:0000256" key="3">
    <source>
        <dbReference type="ARBA" id="ARBA00023098"/>
    </source>
</evidence>
<dbReference type="InterPro" id="IPR002641">
    <property type="entry name" value="PNPLA_dom"/>
</dbReference>
<dbReference type="EMBL" id="JABCKI010000489">
    <property type="protein sequence ID" value="KAG5650298.1"/>
    <property type="molecule type" value="Genomic_DNA"/>
</dbReference>
<proteinExistence type="predicted"/>
<name>A0A9P7GKN6_9AGAR</name>
<dbReference type="OrthoDB" id="2963263at2759"/>
<comment type="caution">
    <text evidence="4">Lacks conserved residue(s) required for the propagation of feature annotation.</text>
</comment>
<dbReference type="Proteomes" id="UP000717328">
    <property type="component" value="Unassembled WGS sequence"/>
</dbReference>
<evidence type="ECO:0000256" key="1">
    <source>
        <dbReference type="ARBA" id="ARBA00022801"/>
    </source>
</evidence>
<evidence type="ECO:0000256" key="2">
    <source>
        <dbReference type="ARBA" id="ARBA00022963"/>
    </source>
</evidence>
<evidence type="ECO:0000256" key="4">
    <source>
        <dbReference type="PROSITE-ProRule" id="PRU01161"/>
    </source>
</evidence>
<reference evidence="6" key="1">
    <citation type="submission" date="2021-02" db="EMBL/GenBank/DDBJ databases">
        <authorList>
            <person name="Nieuwenhuis M."/>
            <person name="Van De Peppel L.J.J."/>
        </authorList>
    </citation>
    <scope>NUCLEOTIDE SEQUENCE</scope>
    <source>
        <strain evidence="6">D49</strain>
    </source>
</reference>
<dbReference type="PANTHER" id="PTHR24185:SF1">
    <property type="entry name" value="CALCIUM-INDEPENDENT PHOSPHOLIPASE A2-GAMMA"/>
    <property type="match status" value="1"/>
</dbReference>
<comment type="caution">
    <text evidence="6">The sequence shown here is derived from an EMBL/GenBank/DDBJ whole genome shotgun (WGS) entry which is preliminary data.</text>
</comment>
<dbReference type="GO" id="GO:0046486">
    <property type="term" value="P:glycerolipid metabolic process"/>
    <property type="evidence" value="ECO:0007669"/>
    <property type="project" value="UniProtKB-ARBA"/>
</dbReference>
<evidence type="ECO:0000259" key="5">
    <source>
        <dbReference type="PROSITE" id="PS51635"/>
    </source>
</evidence>
<feature type="domain" description="PNPLA" evidence="5">
    <location>
        <begin position="1"/>
        <end position="71"/>
    </location>
</feature>
<dbReference type="AlphaFoldDB" id="A0A9P7GKN6"/>
<keyword evidence="1" id="KW-0378">Hydrolase</keyword>
<dbReference type="GO" id="GO:0047499">
    <property type="term" value="F:calcium-independent phospholipase A2 activity"/>
    <property type="evidence" value="ECO:0007669"/>
    <property type="project" value="TreeGrafter"/>
</dbReference>
<dbReference type="GO" id="GO:0016020">
    <property type="term" value="C:membrane"/>
    <property type="evidence" value="ECO:0007669"/>
    <property type="project" value="TreeGrafter"/>
</dbReference>
<protein>
    <recommendedName>
        <fullName evidence="5">PNPLA domain-containing protein</fullName>
    </recommendedName>
</protein>
<gene>
    <name evidence="6" type="ORF">H0H81_012692</name>
</gene>